<organism evidence="1 2">
    <name type="scientific">Sphingomonas aurea</name>
    <dbReference type="NCBI Taxonomy" id="3063994"/>
    <lineage>
        <taxon>Bacteria</taxon>
        <taxon>Pseudomonadati</taxon>
        <taxon>Pseudomonadota</taxon>
        <taxon>Alphaproteobacteria</taxon>
        <taxon>Sphingomonadales</taxon>
        <taxon>Sphingomonadaceae</taxon>
        <taxon>Sphingomonas</taxon>
    </lineage>
</organism>
<dbReference type="Proteomes" id="UP001230685">
    <property type="component" value="Unassembled WGS sequence"/>
</dbReference>
<dbReference type="PROSITE" id="PS51257">
    <property type="entry name" value="PROKAR_LIPOPROTEIN"/>
    <property type="match status" value="1"/>
</dbReference>
<reference evidence="1 2" key="1">
    <citation type="submission" date="2023-07" db="EMBL/GenBank/DDBJ databases">
        <authorList>
            <person name="Kim M.K."/>
        </authorList>
    </citation>
    <scope>NUCLEOTIDE SEQUENCE [LARGE SCALE GENOMIC DNA]</scope>
    <source>
        <strain evidence="1 2">KR1UV-12</strain>
    </source>
</reference>
<sequence>MVSRIDRRIRYWAMLPIYGALILIGCRPSSPNDKMAASRRTTPSFSLGVNVSGPAYYSGEPLFANL</sequence>
<gene>
    <name evidence="1" type="ORF">Q5H91_07940</name>
</gene>
<dbReference type="EMBL" id="JAUUDS010000003">
    <property type="protein sequence ID" value="MDP1027138.1"/>
    <property type="molecule type" value="Genomic_DNA"/>
</dbReference>
<accession>A0ABT9EJJ1</accession>
<protein>
    <submittedName>
        <fullName evidence="1">Uncharacterized protein</fullName>
    </submittedName>
</protein>
<evidence type="ECO:0000313" key="2">
    <source>
        <dbReference type="Proteomes" id="UP001230685"/>
    </source>
</evidence>
<proteinExistence type="predicted"/>
<dbReference type="RefSeq" id="WP_305172854.1">
    <property type="nucleotide sequence ID" value="NZ_JAUUDS010000003.1"/>
</dbReference>
<name>A0ABT9EJJ1_9SPHN</name>
<comment type="caution">
    <text evidence="1">The sequence shown here is derived from an EMBL/GenBank/DDBJ whole genome shotgun (WGS) entry which is preliminary data.</text>
</comment>
<keyword evidence="2" id="KW-1185">Reference proteome</keyword>
<feature type="non-terminal residue" evidence="1">
    <location>
        <position position="66"/>
    </location>
</feature>
<evidence type="ECO:0000313" key="1">
    <source>
        <dbReference type="EMBL" id="MDP1027138.1"/>
    </source>
</evidence>